<reference evidence="2" key="1">
    <citation type="journal article" date="2022" name="bioRxiv">
        <title>Sequencing and chromosome-scale assembly of the giantPleurodeles waltlgenome.</title>
        <authorList>
            <person name="Brown T."/>
            <person name="Elewa A."/>
            <person name="Iarovenko S."/>
            <person name="Subramanian E."/>
            <person name="Araus A.J."/>
            <person name="Petzold A."/>
            <person name="Susuki M."/>
            <person name="Suzuki K.-i.T."/>
            <person name="Hayashi T."/>
            <person name="Toyoda A."/>
            <person name="Oliveira C."/>
            <person name="Osipova E."/>
            <person name="Leigh N.D."/>
            <person name="Simon A."/>
            <person name="Yun M.H."/>
        </authorList>
    </citation>
    <scope>NUCLEOTIDE SEQUENCE</scope>
    <source>
        <strain evidence="2">20211129_DDA</strain>
        <tissue evidence="2">Liver</tissue>
    </source>
</reference>
<evidence type="ECO:0000256" key="1">
    <source>
        <dbReference type="SAM" id="MobiDB-lite"/>
    </source>
</evidence>
<evidence type="ECO:0000313" key="3">
    <source>
        <dbReference type="Proteomes" id="UP001066276"/>
    </source>
</evidence>
<gene>
    <name evidence="2" type="ORF">NDU88_003850</name>
</gene>
<organism evidence="2 3">
    <name type="scientific">Pleurodeles waltl</name>
    <name type="common">Iberian ribbed newt</name>
    <dbReference type="NCBI Taxonomy" id="8319"/>
    <lineage>
        <taxon>Eukaryota</taxon>
        <taxon>Metazoa</taxon>
        <taxon>Chordata</taxon>
        <taxon>Craniata</taxon>
        <taxon>Vertebrata</taxon>
        <taxon>Euteleostomi</taxon>
        <taxon>Amphibia</taxon>
        <taxon>Batrachia</taxon>
        <taxon>Caudata</taxon>
        <taxon>Salamandroidea</taxon>
        <taxon>Salamandridae</taxon>
        <taxon>Pleurodelinae</taxon>
        <taxon>Pleurodeles</taxon>
    </lineage>
</organism>
<comment type="caution">
    <text evidence="2">The sequence shown here is derived from an EMBL/GenBank/DDBJ whole genome shotgun (WGS) entry which is preliminary data.</text>
</comment>
<feature type="compositionally biased region" description="Basic and acidic residues" evidence="1">
    <location>
        <begin position="95"/>
        <end position="109"/>
    </location>
</feature>
<protein>
    <submittedName>
        <fullName evidence="2">Uncharacterized protein</fullName>
    </submittedName>
</protein>
<evidence type="ECO:0000313" key="2">
    <source>
        <dbReference type="EMBL" id="KAJ1125418.1"/>
    </source>
</evidence>
<accession>A0AAV7PFS2</accession>
<feature type="region of interest" description="Disordered" evidence="1">
    <location>
        <begin position="1"/>
        <end position="37"/>
    </location>
</feature>
<proteinExistence type="predicted"/>
<keyword evidence="3" id="KW-1185">Reference proteome</keyword>
<dbReference type="EMBL" id="JANPWB010000011">
    <property type="protein sequence ID" value="KAJ1125418.1"/>
    <property type="molecule type" value="Genomic_DNA"/>
</dbReference>
<feature type="compositionally biased region" description="Acidic residues" evidence="1">
    <location>
        <begin position="9"/>
        <end position="30"/>
    </location>
</feature>
<dbReference type="Proteomes" id="UP001066276">
    <property type="component" value="Chromosome 7"/>
</dbReference>
<feature type="region of interest" description="Disordered" evidence="1">
    <location>
        <begin position="85"/>
        <end position="126"/>
    </location>
</feature>
<sequence length="140" mass="15215">MLAAKGVDDECEMDDELDLDYKDESEEGEEGEIREREGEWWSVWGDGQKKVVTNTRKSVGVGDNSIHDLPGVSVAQVGNVTQAVQAAAHASDMGDTSKDDGKDGEDKVGEGLQEAAPKYGFCDDFGFSRGRKEEIQDLVT</sequence>
<dbReference type="AlphaFoldDB" id="A0AAV7PFS2"/>
<name>A0AAV7PFS2_PLEWA</name>